<evidence type="ECO:0000259" key="7">
    <source>
        <dbReference type="PROSITE" id="PS51471"/>
    </source>
</evidence>
<organism evidence="8 9">
    <name type="scientific">Gemmata massiliana</name>
    <dbReference type="NCBI Taxonomy" id="1210884"/>
    <lineage>
        <taxon>Bacteria</taxon>
        <taxon>Pseudomonadati</taxon>
        <taxon>Planctomycetota</taxon>
        <taxon>Planctomycetia</taxon>
        <taxon>Gemmatales</taxon>
        <taxon>Gemmataceae</taxon>
        <taxon>Gemmata</taxon>
    </lineage>
</organism>
<dbReference type="Proteomes" id="UP000464178">
    <property type="component" value="Chromosome"/>
</dbReference>
<gene>
    <name evidence="8" type="ORF">SOIL9_50280</name>
</gene>
<dbReference type="InterPro" id="IPR044862">
    <property type="entry name" value="Pro_4_hyd_alph_FE2OG_OXY"/>
</dbReference>
<dbReference type="KEGG" id="gms:SOIL9_50280"/>
<dbReference type="InterPro" id="IPR005123">
    <property type="entry name" value="Oxoglu/Fe-dep_dioxygenase_dom"/>
</dbReference>
<dbReference type="EMBL" id="LR593886">
    <property type="protein sequence ID" value="VTR92686.1"/>
    <property type="molecule type" value="Genomic_DNA"/>
</dbReference>
<proteinExistence type="predicted"/>
<dbReference type="PANTHER" id="PTHR10869">
    <property type="entry name" value="PROLYL 4-HYDROXYLASE ALPHA SUBUNIT"/>
    <property type="match status" value="1"/>
</dbReference>
<dbReference type="PROSITE" id="PS51471">
    <property type="entry name" value="FE2OG_OXY"/>
    <property type="match status" value="1"/>
</dbReference>
<evidence type="ECO:0000256" key="6">
    <source>
        <dbReference type="ARBA" id="ARBA00023004"/>
    </source>
</evidence>
<evidence type="ECO:0000256" key="5">
    <source>
        <dbReference type="ARBA" id="ARBA00023002"/>
    </source>
</evidence>
<comment type="cofactor">
    <cofactor evidence="1">
        <name>L-ascorbate</name>
        <dbReference type="ChEBI" id="CHEBI:38290"/>
    </cofactor>
</comment>
<protein>
    <recommendedName>
        <fullName evidence="7">Fe2OG dioxygenase domain-containing protein</fullName>
    </recommendedName>
</protein>
<dbReference type="GO" id="GO:0031418">
    <property type="term" value="F:L-ascorbic acid binding"/>
    <property type="evidence" value="ECO:0007669"/>
    <property type="project" value="UniProtKB-KW"/>
</dbReference>
<evidence type="ECO:0000256" key="2">
    <source>
        <dbReference type="ARBA" id="ARBA00022723"/>
    </source>
</evidence>
<evidence type="ECO:0000313" key="9">
    <source>
        <dbReference type="Proteomes" id="UP000464178"/>
    </source>
</evidence>
<evidence type="ECO:0000256" key="1">
    <source>
        <dbReference type="ARBA" id="ARBA00001961"/>
    </source>
</evidence>
<dbReference type="RefSeq" id="WP_162667514.1">
    <property type="nucleotide sequence ID" value="NZ_LR593886.1"/>
</dbReference>
<dbReference type="InterPro" id="IPR045054">
    <property type="entry name" value="P4HA-like"/>
</dbReference>
<evidence type="ECO:0000313" key="8">
    <source>
        <dbReference type="EMBL" id="VTR92686.1"/>
    </source>
</evidence>
<dbReference type="AlphaFoldDB" id="A0A6P2CWB8"/>
<dbReference type="PANTHER" id="PTHR10869:SF236">
    <property type="entry name" value="PROLYL 4-HYDROXYLASE ALPHA SUBUNIT DOMAIN-CONTAINING PROTEIN"/>
    <property type="match status" value="1"/>
</dbReference>
<keyword evidence="9" id="KW-1185">Reference proteome</keyword>
<keyword evidence="3" id="KW-0847">Vitamin C</keyword>
<reference evidence="8 9" key="1">
    <citation type="submission" date="2019-05" db="EMBL/GenBank/DDBJ databases">
        <authorList>
            <consortium name="Science for Life Laboratories"/>
        </authorList>
    </citation>
    <scope>NUCLEOTIDE SEQUENCE [LARGE SCALE GENOMIC DNA]</scope>
    <source>
        <strain evidence="8">Soil9</strain>
    </source>
</reference>
<feature type="domain" description="Fe2OG dioxygenase" evidence="7">
    <location>
        <begin position="89"/>
        <end position="190"/>
    </location>
</feature>
<dbReference type="Gene3D" id="2.60.120.620">
    <property type="entry name" value="q2cbj1_9rhob like domain"/>
    <property type="match status" value="1"/>
</dbReference>
<dbReference type="GO" id="GO:0004656">
    <property type="term" value="F:procollagen-proline 4-dioxygenase activity"/>
    <property type="evidence" value="ECO:0007669"/>
    <property type="project" value="TreeGrafter"/>
</dbReference>
<keyword evidence="4" id="KW-0223">Dioxygenase</keyword>
<dbReference type="InterPro" id="IPR006620">
    <property type="entry name" value="Pro_4_hyd_alph"/>
</dbReference>
<sequence length="196" mass="22606">MRKEELDGEQVFVIHDFLTPEECAEYIRVTETVGYGAAPISTGAGFVMAPEVRNNERVMLDNFDWAAKLWNRAKPLLPSPYRERDATALNERFRFYRYDPGQTFRPHTDGHFARNDERSQFTFMVYLSGECEGGETIVYIQDDGLLLPDGTDIRVKPETGKALVFFHYLLHEGAPVRAGRKYVLRTDVMYRVGRDE</sequence>
<dbReference type="SMART" id="SM00702">
    <property type="entry name" value="P4Hc"/>
    <property type="match status" value="1"/>
</dbReference>
<keyword evidence="5" id="KW-0560">Oxidoreductase</keyword>
<name>A0A6P2CWB8_9BACT</name>
<keyword evidence="2" id="KW-0479">Metal-binding</keyword>
<dbReference type="GO" id="GO:0005506">
    <property type="term" value="F:iron ion binding"/>
    <property type="evidence" value="ECO:0007669"/>
    <property type="project" value="InterPro"/>
</dbReference>
<accession>A0A6P2CWB8</accession>
<evidence type="ECO:0000256" key="4">
    <source>
        <dbReference type="ARBA" id="ARBA00022964"/>
    </source>
</evidence>
<evidence type="ECO:0000256" key="3">
    <source>
        <dbReference type="ARBA" id="ARBA00022896"/>
    </source>
</evidence>
<keyword evidence="6" id="KW-0408">Iron</keyword>
<dbReference type="Pfam" id="PF13640">
    <property type="entry name" value="2OG-FeII_Oxy_3"/>
    <property type="match status" value="1"/>
</dbReference>